<dbReference type="InParanoid" id="B4LHB8"/>
<evidence type="ECO:0000256" key="2">
    <source>
        <dbReference type="PROSITE-ProRule" id="PRU00497"/>
    </source>
</evidence>
<organism evidence="3 4">
    <name type="scientific">Drosophila virilis</name>
    <name type="common">Fruit fly</name>
    <dbReference type="NCBI Taxonomy" id="7244"/>
    <lineage>
        <taxon>Eukaryota</taxon>
        <taxon>Metazoa</taxon>
        <taxon>Ecdysozoa</taxon>
        <taxon>Arthropoda</taxon>
        <taxon>Hexapoda</taxon>
        <taxon>Insecta</taxon>
        <taxon>Pterygota</taxon>
        <taxon>Neoptera</taxon>
        <taxon>Endopterygota</taxon>
        <taxon>Diptera</taxon>
        <taxon>Brachycera</taxon>
        <taxon>Muscomorpha</taxon>
        <taxon>Ephydroidea</taxon>
        <taxon>Drosophilidae</taxon>
        <taxon>Drosophila</taxon>
    </lineage>
</organism>
<dbReference type="AlphaFoldDB" id="B4LHB8"/>
<protein>
    <recommendedName>
        <fullName evidence="5">Pupal cuticle protein Edg-78E</fullName>
    </recommendedName>
</protein>
<dbReference type="PANTHER" id="PTHR10380:SF238">
    <property type="entry name" value="CUTICULAR PROTEIN 65EA-RELATED"/>
    <property type="match status" value="1"/>
</dbReference>
<reference evidence="3 4" key="1">
    <citation type="journal article" date="2007" name="Nature">
        <title>Evolution of genes and genomes on the Drosophila phylogeny.</title>
        <authorList>
            <consortium name="Drosophila 12 Genomes Consortium"/>
            <person name="Clark A.G."/>
            <person name="Eisen M.B."/>
            <person name="Smith D.R."/>
            <person name="Bergman C.M."/>
            <person name="Oliver B."/>
            <person name="Markow T.A."/>
            <person name="Kaufman T.C."/>
            <person name="Kellis M."/>
            <person name="Gelbart W."/>
            <person name="Iyer V.N."/>
            <person name="Pollard D.A."/>
            <person name="Sackton T.B."/>
            <person name="Larracuente A.M."/>
            <person name="Singh N.D."/>
            <person name="Abad J.P."/>
            <person name="Abt D.N."/>
            <person name="Adryan B."/>
            <person name="Aguade M."/>
            <person name="Akashi H."/>
            <person name="Anderson W.W."/>
            <person name="Aquadro C.F."/>
            <person name="Ardell D.H."/>
            <person name="Arguello R."/>
            <person name="Artieri C.G."/>
            <person name="Barbash D.A."/>
            <person name="Barker D."/>
            <person name="Barsanti P."/>
            <person name="Batterham P."/>
            <person name="Batzoglou S."/>
            <person name="Begun D."/>
            <person name="Bhutkar A."/>
            <person name="Blanco E."/>
            <person name="Bosak S.A."/>
            <person name="Bradley R.K."/>
            <person name="Brand A.D."/>
            <person name="Brent M.R."/>
            <person name="Brooks A.N."/>
            <person name="Brown R.H."/>
            <person name="Butlin R.K."/>
            <person name="Caggese C."/>
            <person name="Calvi B.R."/>
            <person name="Bernardo de Carvalho A."/>
            <person name="Caspi A."/>
            <person name="Castrezana S."/>
            <person name="Celniker S.E."/>
            <person name="Chang J.L."/>
            <person name="Chapple C."/>
            <person name="Chatterji S."/>
            <person name="Chinwalla A."/>
            <person name="Civetta A."/>
            <person name="Clifton S.W."/>
            <person name="Comeron J.M."/>
            <person name="Costello J.C."/>
            <person name="Coyne J.A."/>
            <person name="Daub J."/>
            <person name="David R.G."/>
            <person name="Delcher A.L."/>
            <person name="Delehaunty K."/>
            <person name="Do C.B."/>
            <person name="Ebling H."/>
            <person name="Edwards K."/>
            <person name="Eickbush T."/>
            <person name="Evans J.D."/>
            <person name="Filipski A."/>
            <person name="Findeiss S."/>
            <person name="Freyhult E."/>
            <person name="Fulton L."/>
            <person name="Fulton R."/>
            <person name="Garcia A.C."/>
            <person name="Gardiner A."/>
            <person name="Garfield D.A."/>
            <person name="Garvin B.E."/>
            <person name="Gibson G."/>
            <person name="Gilbert D."/>
            <person name="Gnerre S."/>
            <person name="Godfrey J."/>
            <person name="Good R."/>
            <person name="Gotea V."/>
            <person name="Gravely B."/>
            <person name="Greenberg A.J."/>
            <person name="Griffiths-Jones S."/>
            <person name="Gross S."/>
            <person name="Guigo R."/>
            <person name="Gustafson E.A."/>
            <person name="Haerty W."/>
            <person name="Hahn M.W."/>
            <person name="Halligan D.L."/>
            <person name="Halpern A.L."/>
            <person name="Halter G.M."/>
            <person name="Han M.V."/>
            <person name="Heger A."/>
            <person name="Hillier L."/>
            <person name="Hinrichs A.S."/>
            <person name="Holmes I."/>
            <person name="Hoskins R.A."/>
            <person name="Hubisz M.J."/>
            <person name="Hultmark D."/>
            <person name="Huntley M.A."/>
            <person name="Jaffe D.B."/>
            <person name="Jagadeeshan S."/>
            <person name="Jeck W.R."/>
            <person name="Johnson J."/>
            <person name="Jones C.D."/>
            <person name="Jordan W.C."/>
            <person name="Karpen G.H."/>
            <person name="Kataoka E."/>
            <person name="Keightley P.D."/>
            <person name="Kheradpour P."/>
            <person name="Kirkness E.F."/>
            <person name="Koerich L.B."/>
            <person name="Kristiansen K."/>
            <person name="Kudrna D."/>
            <person name="Kulathinal R.J."/>
            <person name="Kumar S."/>
            <person name="Kwok R."/>
            <person name="Lander E."/>
            <person name="Langley C.H."/>
            <person name="Lapoint R."/>
            <person name="Lazzaro B.P."/>
            <person name="Lee S.J."/>
            <person name="Levesque L."/>
            <person name="Li R."/>
            <person name="Lin C.F."/>
            <person name="Lin M.F."/>
            <person name="Lindblad-Toh K."/>
            <person name="Llopart A."/>
            <person name="Long M."/>
            <person name="Low L."/>
            <person name="Lozovsky E."/>
            <person name="Lu J."/>
            <person name="Luo M."/>
            <person name="Machado C.A."/>
            <person name="Makalowski W."/>
            <person name="Marzo M."/>
            <person name="Matsuda M."/>
            <person name="Matzkin L."/>
            <person name="McAllister B."/>
            <person name="McBride C.S."/>
            <person name="McKernan B."/>
            <person name="McKernan K."/>
            <person name="Mendez-Lago M."/>
            <person name="Minx P."/>
            <person name="Mollenhauer M.U."/>
            <person name="Montooth K."/>
            <person name="Mount S.M."/>
            <person name="Mu X."/>
            <person name="Myers E."/>
            <person name="Negre B."/>
            <person name="Newfeld S."/>
            <person name="Nielsen R."/>
            <person name="Noor M.A."/>
            <person name="O'Grady P."/>
            <person name="Pachter L."/>
            <person name="Papaceit M."/>
            <person name="Parisi M.J."/>
            <person name="Parisi M."/>
            <person name="Parts L."/>
            <person name="Pedersen J.S."/>
            <person name="Pesole G."/>
            <person name="Phillippy A.M."/>
            <person name="Ponting C.P."/>
            <person name="Pop M."/>
            <person name="Porcelli D."/>
            <person name="Powell J.R."/>
            <person name="Prohaska S."/>
            <person name="Pruitt K."/>
            <person name="Puig M."/>
            <person name="Quesneville H."/>
            <person name="Ram K.R."/>
            <person name="Rand D."/>
            <person name="Rasmussen M.D."/>
            <person name="Reed L.K."/>
            <person name="Reenan R."/>
            <person name="Reily A."/>
            <person name="Remington K.A."/>
            <person name="Rieger T.T."/>
            <person name="Ritchie M.G."/>
            <person name="Robin C."/>
            <person name="Rogers Y.H."/>
            <person name="Rohde C."/>
            <person name="Rozas J."/>
            <person name="Rubenfield M.J."/>
            <person name="Ruiz A."/>
            <person name="Russo S."/>
            <person name="Salzberg S.L."/>
            <person name="Sanchez-Gracia A."/>
            <person name="Saranga D.J."/>
            <person name="Sato H."/>
            <person name="Schaeffer S.W."/>
            <person name="Schatz M.C."/>
            <person name="Schlenke T."/>
            <person name="Schwartz R."/>
            <person name="Segarra C."/>
            <person name="Singh R.S."/>
            <person name="Sirot L."/>
            <person name="Sirota M."/>
            <person name="Sisneros N.B."/>
            <person name="Smith C.D."/>
            <person name="Smith T.F."/>
            <person name="Spieth J."/>
            <person name="Stage D.E."/>
            <person name="Stark A."/>
            <person name="Stephan W."/>
            <person name="Strausberg R.L."/>
            <person name="Strempel S."/>
            <person name="Sturgill D."/>
            <person name="Sutton G."/>
            <person name="Sutton G.G."/>
            <person name="Tao W."/>
            <person name="Teichmann S."/>
            <person name="Tobari Y.N."/>
            <person name="Tomimura Y."/>
            <person name="Tsolas J.M."/>
            <person name="Valente V.L."/>
            <person name="Venter E."/>
            <person name="Venter J.C."/>
            <person name="Vicario S."/>
            <person name="Vieira F.G."/>
            <person name="Vilella A.J."/>
            <person name="Villasante A."/>
            <person name="Walenz B."/>
            <person name="Wang J."/>
            <person name="Wasserman M."/>
            <person name="Watts T."/>
            <person name="Wilson D."/>
            <person name="Wilson R.K."/>
            <person name="Wing R.A."/>
            <person name="Wolfner M.F."/>
            <person name="Wong A."/>
            <person name="Wong G.K."/>
            <person name="Wu C.I."/>
            <person name="Wu G."/>
            <person name="Yamamoto D."/>
            <person name="Yang H.P."/>
            <person name="Yang S.P."/>
            <person name="Yorke J.A."/>
            <person name="Yoshida K."/>
            <person name="Zdobnov E."/>
            <person name="Zhang P."/>
            <person name="Zhang Y."/>
            <person name="Zimin A.V."/>
            <person name="Baldwin J."/>
            <person name="Abdouelleil A."/>
            <person name="Abdulkadir J."/>
            <person name="Abebe A."/>
            <person name="Abera B."/>
            <person name="Abreu J."/>
            <person name="Acer S.C."/>
            <person name="Aftuck L."/>
            <person name="Alexander A."/>
            <person name="An P."/>
            <person name="Anderson E."/>
            <person name="Anderson S."/>
            <person name="Arachi H."/>
            <person name="Azer M."/>
            <person name="Bachantsang P."/>
            <person name="Barry A."/>
            <person name="Bayul T."/>
            <person name="Berlin A."/>
            <person name="Bessette D."/>
            <person name="Bloom T."/>
            <person name="Blye J."/>
            <person name="Boguslavskiy L."/>
            <person name="Bonnet C."/>
            <person name="Boukhgalter B."/>
            <person name="Bourzgui I."/>
            <person name="Brown A."/>
            <person name="Cahill P."/>
            <person name="Channer S."/>
            <person name="Cheshatsang Y."/>
            <person name="Chuda L."/>
            <person name="Citroen M."/>
            <person name="Collymore A."/>
            <person name="Cooke P."/>
            <person name="Costello M."/>
            <person name="D'Aco K."/>
            <person name="Daza R."/>
            <person name="De Haan G."/>
            <person name="DeGray S."/>
            <person name="DeMaso C."/>
            <person name="Dhargay N."/>
            <person name="Dooley K."/>
            <person name="Dooley E."/>
            <person name="Doricent M."/>
            <person name="Dorje P."/>
            <person name="Dorjee K."/>
            <person name="Dupes A."/>
            <person name="Elong R."/>
            <person name="Falk J."/>
            <person name="Farina A."/>
            <person name="Faro S."/>
            <person name="Ferguson D."/>
            <person name="Fisher S."/>
            <person name="Foley C.D."/>
            <person name="Franke A."/>
            <person name="Friedrich D."/>
            <person name="Gadbois L."/>
            <person name="Gearin G."/>
            <person name="Gearin C.R."/>
            <person name="Giannoukos G."/>
            <person name="Goode T."/>
            <person name="Graham J."/>
            <person name="Grandbois E."/>
            <person name="Grewal S."/>
            <person name="Gyaltsen K."/>
            <person name="Hafez N."/>
            <person name="Hagos B."/>
            <person name="Hall J."/>
            <person name="Henson C."/>
            <person name="Hollinger A."/>
            <person name="Honan T."/>
            <person name="Huard M.D."/>
            <person name="Hughes L."/>
            <person name="Hurhula B."/>
            <person name="Husby M.E."/>
            <person name="Kamat A."/>
            <person name="Kanga B."/>
            <person name="Kashin S."/>
            <person name="Khazanovich D."/>
            <person name="Kisner P."/>
            <person name="Lance K."/>
            <person name="Lara M."/>
            <person name="Lee W."/>
            <person name="Lennon N."/>
            <person name="Letendre F."/>
            <person name="LeVine R."/>
            <person name="Lipovsky A."/>
            <person name="Liu X."/>
            <person name="Liu J."/>
            <person name="Liu S."/>
            <person name="Lokyitsang T."/>
            <person name="Lokyitsang Y."/>
            <person name="Lubonja R."/>
            <person name="Lui A."/>
            <person name="MacDonald P."/>
            <person name="Magnisalis V."/>
            <person name="Maru K."/>
            <person name="Matthews C."/>
            <person name="McCusker W."/>
            <person name="McDonough S."/>
            <person name="Mehta T."/>
            <person name="Meldrim J."/>
            <person name="Meneus L."/>
            <person name="Mihai O."/>
            <person name="Mihalev A."/>
            <person name="Mihova T."/>
            <person name="Mittelman R."/>
            <person name="Mlenga V."/>
            <person name="Montmayeur A."/>
            <person name="Mulrain L."/>
            <person name="Navidi A."/>
            <person name="Naylor J."/>
            <person name="Negash T."/>
            <person name="Nguyen T."/>
            <person name="Nguyen N."/>
            <person name="Nicol R."/>
            <person name="Norbu C."/>
            <person name="Norbu N."/>
            <person name="Novod N."/>
            <person name="O'Neill B."/>
            <person name="Osman S."/>
            <person name="Markiewicz E."/>
            <person name="Oyono O.L."/>
            <person name="Patti C."/>
            <person name="Phunkhang P."/>
            <person name="Pierre F."/>
            <person name="Priest M."/>
            <person name="Raghuraman S."/>
            <person name="Rege F."/>
            <person name="Reyes R."/>
            <person name="Rise C."/>
            <person name="Rogov P."/>
            <person name="Ross K."/>
            <person name="Ryan E."/>
            <person name="Settipalli S."/>
            <person name="Shea T."/>
            <person name="Sherpa N."/>
            <person name="Shi L."/>
            <person name="Shih D."/>
            <person name="Sparrow T."/>
            <person name="Spaulding J."/>
            <person name="Stalker J."/>
            <person name="Stange-Thomann N."/>
            <person name="Stavropoulos S."/>
            <person name="Stone C."/>
            <person name="Strader C."/>
            <person name="Tesfaye S."/>
            <person name="Thomson T."/>
            <person name="Thoulutsang Y."/>
            <person name="Thoulutsang D."/>
            <person name="Topham K."/>
            <person name="Topping I."/>
            <person name="Tsamla T."/>
            <person name="Vassiliev H."/>
            <person name="Vo A."/>
            <person name="Wangchuk T."/>
            <person name="Wangdi T."/>
            <person name="Weiand M."/>
            <person name="Wilkinson J."/>
            <person name="Wilson A."/>
            <person name="Yadav S."/>
            <person name="Young G."/>
            <person name="Yu Q."/>
            <person name="Zembek L."/>
            <person name="Zhong D."/>
            <person name="Zimmer A."/>
            <person name="Zwirko Z."/>
            <person name="Jaffe D.B."/>
            <person name="Alvarez P."/>
            <person name="Brockman W."/>
            <person name="Butler J."/>
            <person name="Chin C."/>
            <person name="Gnerre S."/>
            <person name="Grabherr M."/>
            <person name="Kleber M."/>
            <person name="Mauceli E."/>
            <person name="MacCallum I."/>
        </authorList>
    </citation>
    <scope>NUCLEOTIDE SEQUENCE [LARGE SCALE GENOMIC DNA]</scope>
    <source>
        <strain evidence="4">Tucson 15010-1051.87</strain>
    </source>
</reference>
<dbReference type="PROSITE" id="PS00233">
    <property type="entry name" value="CHIT_BIND_RR_1"/>
    <property type="match status" value="1"/>
</dbReference>
<dbReference type="GO" id="GO:0008010">
    <property type="term" value="F:structural constituent of chitin-based larval cuticle"/>
    <property type="evidence" value="ECO:0007669"/>
    <property type="project" value="TreeGrafter"/>
</dbReference>
<dbReference type="Pfam" id="PF00379">
    <property type="entry name" value="Chitin_bind_4"/>
    <property type="match status" value="1"/>
</dbReference>
<dbReference type="KEGG" id="dvi:6623923"/>
<dbReference type="HOGENOM" id="CLU_065450_3_1_1"/>
<evidence type="ECO:0000313" key="4">
    <source>
        <dbReference type="Proteomes" id="UP000008792"/>
    </source>
</evidence>
<proteinExistence type="predicted"/>
<keyword evidence="4" id="KW-1185">Reference proteome</keyword>
<dbReference type="OrthoDB" id="8010720at2759"/>
<evidence type="ECO:0000256" key="1">
    <source>
        <dbReference type="ARBA" id="ARBA00022460"/>
    </source>
</evidence>
<gene>
    <name evidence="3" type="primary">Dvir\GJ11428</name>
    <name evidence="3" type="ORF">Dvir_GJ11428</name>
</gene>
<dbReference type="PROSITE" id="PS51155">
    <property type="entry name" value="CHIT_BIND_RR_2"/>
    <property type="match status" value="1"/>
</dbReference>
<dbReference type="EMBL" id="CH940647">
    <property type="protein sequence ID" value="EDW70631.2"/>
    <property type="molecule type" value="Genomic_DNA"/>
</dbReference>
<dbReference type="eggNOG" id="ENOG502T94M">
    <property type="taxonomic scope" value="Eukaryota"/>
</dbReference>
<dbReference type="GO" id="GO:0062129">
    <property type="term" value="C:chitin-based extracellular matrix"/>
    <property type="evidence" value="ECO:0007669"/>
    <property type="project" value="TreeGrafter"/>
</dbReference>
<evidence type="ECO:0000313" key="3">
    <source>
        <dbReference type="EMBL" id="EDW70631.2"/>
    </source>
</evidence>
<name>B4LHB8_DROVI</name>
<keyword evidence="1 2" id="KW-0193">Cuticle</keyword>
<accession>B4LHB8</accession>
<dbReference type="PANTHER" id="PTHR10380">
    <property type="entry name" value="CUTICLE PROTEIN"/>
    <property type="match status" value="1"/>
</dbReference>
<dbReference type="Proteomes" id="UP000008792">
    <property type="component" value="Unassembled WGS sequence"/>
</dbReference>
<evidence type="ECO:0008006" key="5">
    <source>
        <dbReference type="Google" id="ProtNLM"/>
    </source>
</evidence>
<sequence>MCATQFGEFYKFIEPPANNVLELSFQVPFQINLRAQRIASHSLQPSRSTPQPDRQIVTDIYIYIGYIECTMYSRHQSRYRMSSKPQLLQLQLLLLSLLLLLPLPMGSASPAAPAHTIYYRNQPPDASGHYDFEFQTSNGITTKAAGNENGAVGVVQYVSLEGLPVTFTYVADANGYQPSGDHAPKHLGRQLEYIRTHPAVDEAQSRRL</sequence>
<dbReference type="STRING" id="7244.B4LHB8"/>
<dbReference type="InterPro" id="IPR031311">
    <property type="entry name" value="CHIT_BIND_RR_consensus"/>
</dbReference>
<dbReference type="InterPro" id="IPR050468">
    <property type="entry name" value="Cuticle_Struct_Prot"/>
</dbReference>
<dbReference type="InterPro" id="IPR000618">
    <property type="entry name" value="Insect_cuticle"/>
</dbReference>